<dbReference type="AlphaFoldDB" id="A0A1J3CX89"/>
<evidence type="ECO:0000313" key="1">
    <source>
        <dbReference type="EMBL" id="JAU10101.1"/>
    </source>
</evidence>
<organism evidence="1">
    <name type="scientific">Noccaea caerulescens</name>
    <name type="common">Alpine penny-cress</name>
    <name type="synonym">Thlaspi caerulescens</name>
    <dbReference type="NCBI Taxonomy" id="107243"/>
    <lineage>
        <taxon>Eukaryota</taxon>
        <taxon>Viridiplantae</taxon>
        <taxon>Streptophyta</taxon>
        <taxon>Embryophyta</taxon>
        <taxon>Tracheophyta</taxon>
        <taxon>Spermatophyta</taxon>
        <taxon>Magnoliopsida</taxon>
        <taxon>eudicotyledons</taxon>
        <taxon>Gunneridae</taxon>
        <taxon>Pentapetalae</taxon>
        <taxon>rosids</taxon>
        <taxon>malvids</taxon>
        <taxon>Brassicales</taxon>
        <taxon>Brassicaceae</taxon>
        <taxon>Coluteocarpeae</taxon>
        <taxon>Noccaea</taxon>
    </lineage>
</organism>
<name>A0A1J3CX89_NOCCA</name>
<protein>
    <submittedName>
        <fullName evidence="1">Uncharacterized protein</fullName>
    </submittedName>
</protein>
<reference evidence="1" key="1">
    <citation type="submission" date="2016-07" db="EMBL/GenBank/DDBJ databases">
        <title>De novo transcriptome assembly of four accessions of the metal hyperaccumulator plant Noccaea caerulescens.</title>
        <authorList>
            <person name="Blande D."/>
            <person name="Halimaa P."/>
            <person name="Tervahauta A.I."/>
            <person name="Aarts M.G."/>
            <person name="Karenlampi S.O."/>
        </authorList>
    </citation>
    <scope>NUCLEOTIDE SEQUENCE</scope>
</reference>
<gene>
    <name evidence="1" type="ORF">GA_TR17451_c0_g1_i1_g.55793</name>
</gene>
<dbReference type="EMBL" id="GEVI01022219">
    <property type="protein sequence ID" value="JAU10101.1"/>
    <property type="molecule type" value="Transcribed_RNA"/>
</dbReference>
<sequence>MDAPNLELWIILPHEKFYEPRQNTSFYHLLDWRTTHYQSKTHTKKSSQELVTSSCKFLSSDQTPPIMEGKLSNLERQNQKRYKLVQNPAKIPKIEFQLHRNVTFFSTVESAETVERISMESEEA</sequence>
<proteinExistence type="predicted"/>
<accession>A0A1J3CX89</accession>